<evidence type="ECO:0000259" key="5">
    <source>
        <dbReference type="Pfam" id="PF00501"/>
    </source>
</evidence>
<evidence type="ECO:0000256" key="2">
    <source>
        <dbReference type="ARBA" id="ARBA00022598"/>
    </source>
</evidence>
<dbReference type="InterPro" id="IPR025110">
    <property type="entry name" value="AMP-bd_C"/>
</dbReference>
<dbReference type="InterPro" id="IPR020845">
    <property type="entry name" value="AMP-binding_CS"/>
</dbReference>
<sequence>MANHKPKYSNLVDLVVDRALNQPNQIAYTFLADGETESGLLTYQQLDQQARAIAAQLQSLVAAGSRALLVYPYTAGLEFIAAFFGCLYASVVAVTANPPRSKQAIAQLQQRVISSQATVALTTTDLWKRIQQQCSSNPELAPTLTELSWIETNEISPSLASDWIETERPDHDSLAFLQYTSGSTGKPKGVMVTHGNILHNSASIYQSFEHTLNSQAIIWLPLFHDMGLIGGVIQPIYGRFPVILMSPVALIQKPVRWLQAISRYKARATTSGGPNFAYDLLCRQVTPEQIETLDLSSWEVAFSGAEPVRAETLERFANIFAPCGFRPEAFYPCYGMAETTLFISGGLKANSAVIKYVEQGALGENRVITATKDQQQTQGIVSCGQPWLDDQLVIVDPETLIECPENKVGEIWVSGLGVGKGYWNQPEETERTFGAYIKDTGTGPFLRTGDLGFLKDGELFITGRLKELMILWGNNRYPQHIEATVEKSHPALRPNASAAFSVDLEGEERLVIAQEIKRSYLRHLVVDEVVAAIRQAVAQEHIADVYGIVLLKTGSIPKTSSGKIKRRECRLRFLDGTLEAVGEWRQSQLQQRSITDLLSQLNVASSES</sequence>
<keyword evidence="8" id="KW-1185">Reference proteome</keyword>
<name>F4XTA6_9CYAN</name>
<proteinExistence type="inferred from homology"/>
<dbReference type="Pfam" id="PF23024">
    <property type="entry name" value="AMP-dom_DIP2-like"/>
    <property type="match status" value="1"/>
</dbReference>
<dbReference type="AlphaFoldDB" id="F4XTA6"/>
<dbReference type="GO" id="GO:0006633">
    <property type="term" value="P:fatty acid biosynthetic process"/>
    <property type="evidence" value="ECO:0007669"/>
    <property type="project" value="TreeGrafter"/>
</dbReference>
<accession>F4XTA6</accession>
<dbReference type="eggNOG" id="COG0318">
    <property type="taxonomic scope" value="Bacteria"/>
</dbReference>
<comment type="similarity">
    <text evidence="1">Belongs to the ATP-dependent AMP-binding enzyme family.</text>
</comment>
<dbReference type="Gene3D" id="3.40.50.12780">
    <property type="entry name" value="N-terminal domain of ligase-like"/>
    <property type="match status" value="1"/>
</dbReference>
<evidence type="ECO:0000256" key="1">
    <source>
        <dbReference type="ARBA" id="ARBA00006432"/>
    </source>
</evidence>
<dbReference type="PROSITE" id="PS00455">
    <property type="entry name" value="AMP_BINDING"/>
    <property type="match status" value="1"/>
</dbReference>
<keyword evidence="3" id="KW-0276">Fatty acid metabolism</keyword>
<dbReference type="RefSeq" id="WP_008185347.1">
    <property type="nucleotide sequence ID" value="NZ_GL890927.1"/>
</dbReference>
<dbReference type="FunFam" id="3.40.50.12780:FF:000013">
    <property type="entry name" value="Long-chain-fatty-acid--AMP ligase FadD32"/>
    <property type="match status" value="1"/>
</dbReference>
<dbReference type="PANTHER" id="PTHR22754">
    <property type="entry name" value="DISCO-INTERACTING PROTEIN 2 DIP2 -RELATED"/>
    <property type="match status" value="1"/>
</dbReference>
<evidence type="ECO:0000259" key="6">
    <source>
        <dbReference type="Pfam" id="PF23024"/>
    </source>
</evidence>
<dbReference type="Proteomes" id="UP000003959">
    <property type="component" value="Unassembled WGS sequence"/>
</dbReference>
<dbReference type="OrthoDB" id="428071at2"/>
<feature type="domain" description="AMP-binding enzyme C-terminal" evidence="6">
    <location>
        <begin position="468"/>
        <end position="580"/>
    </location>
</feature>
<dbReference type="Pfam" id="PF00501">
    <property type="entry name" value="AMP-binding"/>
    <property type="match status" value="1"/>
</dbReference>
<reference evidence="8" key="1">
    <citation type="journal article" date="2011" name="Proc. Natl. Acad. Sci. U.S.A.">
        <title>Genomic insights into the physiology and ecology of the marine filamentous cyanobacterium Lyngbya majuscula.</title>
        <authorList>
            <person name="Jones A.C."/>
            <person name="Monroe E.A."/>
            <person name="Podell S."/>
            <person name="Hess W.R."/>
            <person name="Klages S."/>
            <person name="Esquenazi E."/>
            <person name="Niessen S."/>
            <person name="Hoover H."/>
            <person name="Rothmann M."/>
            <person name="Lasken R.S."/>
            <person name="Yates J.R.III."/>
            <person name="Reinhardt R."/>
            <person name="Kube M."/>
            <person name="Burkart M.D."/>
            <person name="Allen E.E."/>
            <person name="Dorrestein P.C."/>
            <person name="Gerwick W.H."/>
            <person name="Gerwick L."/>
        </authorList>
    </citation>
    <scope>NUCLEOTIDE SEQUENCE [LARGE SCALE GENOMIC DNA]</scope>
    <source>
        <strain evidence="8">3L</strain>
    </source>
</reference>
<dbReference type="GO" id="GO:0071766">
    <property type="term" value="P:Actinobacterium-type cell wall biogenesis"/>
    <property type="evidence" value="ECO:0007669"/>
    <property type="project" value="UniProtKB-ARBA"/>
</dbReference>
<dbReference type="HOGENOM" id="CLU_000022_23_7_3"/>
<dbReference type="GO" id="GO:0016874">
    <property type="term" value="F:ligase activity"/>
    <property type="evidence" value="ECO:0007669"/>
    <property type="project" value="UniProtKB-KW"/>
</dbReference>
<dbReference type="Gene3D" id="3.30.300.30">
    <property type="match status" value="1"/>
</dbReference>
<dbReference type="InterPro" id="IPR045851">
    <property type="entry name" value="AMP-bd_C_sf"/>
</dbReference>
<dbReference type="InterPro" id="IPR000873">
    <property type="entry name" value="AMP-dep_synth/lig_dom"/>
</dbReference>
<gene>
    <name evidence="7" type="ORF">LYNGBM3L_26870</name>
</gene>
<dbReference type="GO" id="GO:0005886">
    <property type="term" value="C:plasma membrane"/>
    <property type="evidence" value="ECO:0007669"/>
    <property type="project" value="TreeGrafter"/>
</dbReference>
<feature type="domain" description="AMP-dependent synthetase/ligase" evidence="5">
    <location>
        <begin position="18"/>
        <end position="423"/>
    </location>
</feature>
<keyword evidence="2" id="KW-0436">Ligase</keyword>
<evidence type="ECO:0000313" key="8">
    <source>
        <dbReference type="Proteomes" id="UP000003959"/>
    </source>
</evidence>
<evidence type="ECO:0000313" key="7">
    <source>
        <dbReference type="EMBL" id="EGJ32281.1"/>
    </source>
</evidence>
<dbReference type="PANTHER" id="PTHR22754:SF32">
    <property type="entry name" value="DISCO-INTERACTING PROTEIN 2"/>
    <property type="match status" value="1"/>
</dbReference>
<dbReference type="GO" id="GO:0070566">
    <property type="term" value="F:adenylyltransferase activity"/>
    <property type="evidence" value="ECO:0007669"/>
    <property type="project" value="TreeGrafter"/>
</dbReference>
<keyword evidence="4" id="KW-0443">Lipid metabolism</keyword>
<evidence type="ECO:0000256" key="3">
    <source>
        <dbReference type="ARBA" id="ARBA00022832"/>
    </source>
</evidence>
<dbReference type="InterPro" id="IPR040097">
    <property type="entry name" value="FAAL/FAAC"/>
</dbReference>
<dbReference type="EMBL" id="GL890927">
    <property type="protein sequence ID" value="EGJ32281.1"/>
    <property type="molecule type" value="Genomic_DNA"/>
</dbReference>
<dbReference type="CDD" id="cd05931">
    <property type="entry name" value="FAAL"/>
    <property type="match status" value="1"/>
</dbReference>
<protein>
    <submittedName>
        <fullName evidence="7">AMP-forming acyl-CoA synthetase</fullName>
    </submittedName>
</protein>
<evidence type="ECO:0000256" key="4">
    <source>
        <dbReference type="ARBA" id="ARBA00023098"/>
    </source>
</evidence>
<dbReference type="SUPFAM" id="SSF56801">
    <property type="entry name" value="Acetyl-CoA synthetase-like"/>
    <property type="match status" value="1"/>
</dbReference>
<organism evidence="7 8">
    <name type="scientific">Moorena producens 3L</name>
    <dbReference type="NCBI Taxonomy" id="489825"/>
    <lineage>
        <taxon>Bacteria</taxon>
        <taxon>Bacillati</taxon>
        <taxon>Cyanobacteriota</taxon>
        <taxon>Cyanophyceae</taxon>
        <taxon>Coleofasciculales</taxon>
        <taxon>Coleofasciculaceae</taxon>
        <taxon>Moorena</taxon>
    </lineage>
</organism>
<dbReference type="InterPro" id="IPR042099">
    <property type="entry name" value="ANL_N_sf"/>
</dbReference>